<organism evidence="1">
    <name type="scientific">Brassica cretica</name>
    <name type="common">Mustard</name>
    <dbReference type="NCBI Taxonomy" id="69181"/>
    <lineage>
        <taxon>Eukaryota</taxon>
        <taxon>Viridiplantae</taxon>
        <taxon>Streptophyta</taxon>
        <taxon>Embryophyta</taxon>
        <taxon>Tracheophyta</taxon>
        <taxon>Spermatophyta</taxon>
        <taxon>Magnoliopsida</taxon>
        <taxon>eudicotyledons</taxon>
        <taxon>Gunneridae</taxon>
        <taxon>Pentapetalae</taxon>
        <taxon>rosids</taxon>
        <taxon>malvids</taxon>
        <taxon>Brassicales</taxon>
        <taxon>Brassicaceae</taxon>
        <taxon>Brassiceae</taxon>
        <taxon>Brassica</taxon>
    </lineage>
</organism>
<comment type="caution">
    <text evidence="1">The sequence shown here is derived from an EMBL/GenBank/DDBJ whole genome shotgun (WGS) entry which is preliminary data.</text>
</comment>
<sequence>MRLSLCQNTAILALQLVHKLRNRLITITVKQSADRVTILLAVGQTRAIMRALQ</sequence>
<dbReference type="EMBL" id="QGKY02001015">
    <property type="protein sequence ID" value="KAF2575199.1"/>
    <property type="molecule type" value="Genomic_DNA"/>
</dbReference>
<reference evidence="1" key="1">
    <citation type="submission" date="2019-12" db="EMBL/GenBank/DDBJ databases">
        <title>Genome sequencing and annotation of Brassica cretica.</title>
        <authorList>
            <person name="Studholme D.J."/>
            <person name="Sarris P.F."/>
        </authorList>
    </citation>
    <scope>NUCLEOTIDE SEQUENCE</scope>
    <source>
        <strain evidence="1">PFS-102/07</strain>
        <tissue evidence="1">Leaf</tissue>
    </source>
</reference>
<accession>A0A8S9IZL2</accession>
<dbReference type="AlphaFoldDB" id="A0A8S9IZL2"/>
<name>A0A8S9IZL2_BRACR</name>
<protein>
    <submittedName>
        <fullName evidence="1">Uncharacterized protein</fullName>
    </submittedName>
</protein>
<proteinExistence type="predicted"/>
<gene>
    <name evidence="1" type="ORF">F2Q70_00003859</name>
</gene>
<evidence type="ECO:0000313" key="1">
    <source>
        <dbReference type="EMBL" id="KAF2575199.1"/>
    </source>
</evidence>